<dbReference type="Pfam" id="PF04390">
    <property type="entry name" value="LptE"/>
    <property type="match status" value="1"/>
</dbReference>
<evidence type="ECO:0000313" key="1">
    <source>
        <dbReference type="EMBL" id="EGG28761.1"/>
    </source>
</evidence>
<dbReference type="Gene3D" id="3.30.160.150">
    <property type="entry name" value="Lipoprotein like domain"/>
    <property type="match status" value="1"/>
</dbReference>
<sequence>MLSACGFQLRGSDTQAVDADTSLPIRVVGLSAYSDFASALQVALKREGLAQAERADLTLIIKPVEFSQNTLTVGESLRIADYDVSGRVRYQLIFKNDPESAVDELAASDEFDRIIEASQRLDYDPEAPLASRAERDETEQALYQELASRLARRVALRVQALKS</sequence>
<comment type="caution">
    <text evidence="1">The sequence shown here is derived from an EMBL/GenBank/DDBJ whole genome shotgun (WGS) entry which is preliminary data.</text>
</comment>
<accession>F3L4M2</accession>
<reference evidence="1 2" key="1">
    <citation type="journal article" date="2011" name="J. Bacteriol.">
        <title>Genome sequence of strain IMCC3088, a proteorhodopsin-containing marine bacterium belonging to the OM60/NOR5 clade.</title>
        <authorList>
            <person name="Jang Y."/>
            <person name="Oh H.M."/>
            <person name="Kang I."/>
            <person name="Lee K."/>
            <person name="Yang S.J."/>
            <person name="Cho J.C."/>
        </authorList>
    </citation>
    <scope>NUCLEOTIDE SEQUENCE [LARGE SCALE GENOMIC DNA]</scope>
    <source>
        <strain evidence="1 2">IMCC3088</strain>
    </source>
</reference>
<protein>
    <recommendedName>
        <fullName evidence="3">LPS-assembly lipoprotein LptE</fullName>
    </recommendedName>
</protein>
<gene>
    <name evidence="1" type="ORF">IMCC3088_2623</name>
</gene>
<evidence type="ECO:0008006" key="3">
    <source>
        <dbReference type="Google" id="ProtNLM"/>
    </source>
</evidence>
<dbReference type="EMBL" id="AEIG01000085">
    <property type="protein sequence ID" value="EGG28761.1"/>
    <property type="molecule type" value="Genomic_DNA"/>
</dbReference>
<evidence type="ECO:0000313" key="2">
    <source>
        <dbReference type="Proteomes" id="UP000005615"/>
    </source>
</evidence>
<dbReference type="InterPro" id="IPR007485">
    <property type="entry name" value="LPS_assembly_LptE"/>
</dbReference>
<dbReference type="GO" id="GO:0043165">
    <property type="term" value="P:Gram-negative-bacterium-type cell outer membrane assembly"/>
    <property type="evidence" value="ECO:0007669"/>
    <property type="project" value="InterPro"/>
</dbReference>
<keyword evidence="2" id="KW-1185">Reference proteome</keyword>
<dbReference type="AlphaFoldDB" id="F3L4M2"/>
<name>F3L4M2_9GAMM</name>
<proteinExistence type="predicted"/>
<dbReference type="GO" id="GO:0019867">
    <property type="term" value="C:outer membrane"/>
    <property type="evidence" value="ECO:0007669"/>
    <property type="project" value="InterPro"/>
</dbReference>
<dbReference type="Proteomes" id="UP000005615">
    <property type="component" value="Unassembled WGS sequence"/>
</dbReference>
<organism evidence="1 2">
    <name type="scientific">Aequoribacter fuscus</name>
    <dbReference type="NCBI Taxonomy" id="2518989"/>
    <lineage>
        <taxon>Bacteria</taxon>
        <taxon>Pseudomonadati</taxon>
        <taxon>Pseudomonadota</taxon>
        <taxon>Gammaproteobacteria</taxon>
        <taxon>Cellvibrionales</taxon>
        <taxon>Halieaceae</taxon>
        <taxon>Aequoribacter</taxon>
    </lineage>
</organism>
<dbReference type="STRING" id="2518989.IMCC3088_2623"/>